<accession>A0A0K2V5E2</accession>
<dbReference type="AlphaFoldDB" id="A0A0K2V5E2"/>
<reference evidence="1" key="1">
    <citation type="submission" date="2014-05" db="EMBL/GenBank/DDBJ databases">
        <authorList>
            <person name="Chronopoulou M."/>
        </authorList>
    </citation>
    <scope>NUCLEOTIDE SEQUENCE</scope>
    <source>
        <tissue evidence="1">Whole organism</tissue>
    </source>
</reference>
<protein>
    <submittedName>
        <fullName evidence="1">Uncharacterized protein</fullName>
    </submittedName>
</protein>
<name>A0A0K2V5E2_LEPSM</name>
<sequence length="38" mass="4121">MSIGILAMTFCQTLTHKASGFCKNFTLGCKIKHISTST</sequence>
<proteinExistence type="predicted"/>
<dbReference type="EMBL" id="HACA01027795">
    <property type="protein sequence ID" value="CDW45156.1"/>
    <property type="molecule type" value="Transcribed_RNA"/>
</dbReference>
<evidence type="ECO:0000313" key="1">
    <source>
        <dbReference type="EMBL" id="CDW45156.1"/>
    </source>
</evidence>
<organism evidence="1">
    <name type="scientific">Lepeophtheirus salmonis</name>
    <name type="common">Salmon louse</name>
    <name type="synonym">Caligus salmonis</name>
    <dbReference type="NCBI Taxonomy" id="72036"/>
    <lineage>
        <taxon>Eukaryota</taxon>
        <taxon>Metazoa</taxon>
        <taxon>Ecdysozoa</taxon>
        <taxon>Arthropoda</taxon>
        <taxon>Crustacea</taxon>
        <taxon>Multicrustacea</taxon>
        <taxon>Hexanauplia</taxon>
        <taxon>Copepoda</taxon>
        <taxon>Siphonostomatoida</taxon>
        <taxon>Caligidae</taxon>
        <taxon>Lepeophtheirus</taxon>
    </lineage>
</organism>